<accession>I4AEY1</accession>
<keyword evidence="4 6" id="KW-1133">Transmembrane helix</keyword>
<dbReference type="GO" id="GO:0043190">
    <property type="term" value="C:ATP-binding cassette (ABC) transporter complex"/>
    <property type="evidence" value="ECO:0007669"/>
    <property type="project" value="TreeGrafter"/>
</dbReference>
<evidence type="ECO:0000313" key="7">
    <source>
        <dbReference type="EMBL" id="AFM02516.1"/>
    </source>
</evidence>
<evidence type="ECO:0000256" key="2">
    <source>
        <dbReference type="ARBA" id="ARBA00022475"/>
    </source>
</evidence>
<dbReference type="AlphaFoldDB" id="I4AEY1"/>
<feature type="transmembrane region" description="Helical" evidence="6">
    <location>
        <begin position="278"/>
        <end position="295"/>
    </location>
</feature>
<feature type="transmembrane region" description="Helical" evidence="6">
    <location>
        <begin position="12"/>
        <end position="33"/>
    </location>
</feature>
<reference evidence="8" key="1">
    <citation type="submission" date="2012-06" db="EMBL/GenBank/DDBJ databases">
        <title>The complete genome of Flexibacter litoralis DSM 6794.</title>
        <authorList>
            <person name="Lucas S."/>
            <person name="Copeland A."/>
            <person name="Lapidus A."/>
            <person name="Glavina del Rio T."/>
            <person name="Dalin E."/>
            <person name="Tice H."/>
            <person name="Bruce D."/>
            <person name="Goodwin L."/>
            <person name="Pitluck S."/>
            <person name="Peters L."/>
            <person name="Ovchinnikova G."/>
            <person name="Lu M."/>
            <person name="Kyrpides N."/>
            <person name="Mavromatis K."/>
            <person name="Ivanova N."/>
            <person name="Brettin T."/>
            <person name="Detter J.C."/>
            <person name="Han C."/>
            <person name="Larimer F."/>
            <person name="Land M."/>
            <person name="Hauser L."/>
            <person name="Markowitz V."/>
            <person name="Cheng J.-F."/>
            <person name="Hugenholtz P."/>
            <person name="Woyke T."/>
            <person name="Wu D."/>
            <person name="Spring S."/>
            <person name="Lang E."/>
            <person name="Kopitz M."/>
            <person name="Brambilla E."/>
            <person name="Klenk H.-P."/>
            <person name="Eisen J.A."/>
        </authorList>
    </citation>
    <scope>NUCLEOTIDE SEQUENCE [LARGE SCALE GENOMIC DNA]</scope>
    <source>
        <strain evidence="8">ATCC 23117 / DSM 6794 / NBRC 15988 / NCIMB 1366 / Sio-4</strain>
    </source>
</reference>
<dbReference type="Proteomes" id="UP000006054">
    <property type="component" value="Chromosome"/>
</dbReference>
<feature type="transmembrane region" description="Helical" evidence="6">
    <location>
        <begin position="337"/>
        <end position="355"/>
    </location>
</feature>
<dbReference type="KEGG" id="fli:Fleli_0004"/>
<dbReference type="GO" id="GO:0015920">
    <property type="term" value="P:lipopolysaccharide transport"/>
    <property type="evidence" value="ECO:0007669"/>
    <property type="project" value="TreeGrafter"/>
</dbReference>
<proteinExistence type="predicted"/>
<keyword evidence="5 6" id="KW-0472">Membrane</keyword>
<dbReference type="eggNOG" id="COG0795">
    <property type="taxonomic scope" value="Bacteria"/>
</dbReference>
<evidence type="ECO:0000256" key="6">
    <source>
        <dbReference type="SAM" id="Phobius"/>
    </source>
</evidence>
<keyword evidence="2" id="KW-1003">Cell membrane</keyword>
<dbReference type="OrthoDB" id="9807977at2"/>
<gene>
    <name evidence="7" type="ordered locus">Fleli_0004</name>
</gene>
<dbReference type="HOGENOM" id="CLU_028799_3_1_10"/>
<dbReference type="PANTHER" id="PTHR33529:SF8">
    <property type="entry name" value="PERMEASE, YJGP_YJGQ FAMILY"/>
    <property type="match status" value="1"/>
</dbReference>
<comment type="subcellular location">
    <subcellularLocation>
        <location evidence="1">Cell membrane</location>
        <topology evidence="1">Multi-pass membrane protein</topology>
    </subcellularLocation>
</comment>
<dbReference type="PANTHER" id="PTHR33529">
    <property type="entry name" value="SLR0882 PROTEIN-RELATED"/>
    <property type="match status" value="1"/>
</dbReference>
<dbReference type="InterPro" id="IPR005495">
    <property type="entry name" value="LptG/LptF_permease"/>
</dbReference>
<evidence type="ECO:0000256" key="4">
    <source>
        <dbReference type="ARBA" id="ARBA00022989"/>
    </source>
</evidence>
<sequence>MKIIDKYILKKFLTTYVFVVLVILAVICAIDYSEKSDDFIKHSLGFKQIVIEYYFNFVMHLIGLITPLMVFIATVFVTSRMAGRTEIIAMLSGGMSYLRLFFPYMIGAVMIAVFSFYLSGWVVPRANKTRIAFESAYVKKPFSFDERNVHSKIDSTTYVYLQSYNNKTFNGRKFTIERIEDRKLVEKFSAENITWDTLKQTWHVDDYKIHTFYKEREIIRVGKDMDTLMGLLPKDFESKYRYNETLTLPEIDEYIAEQKARGTALELGIYRVEKYQRYASPFAIIILTLMGVVVSSKKTRQGTSFNIALGFVLAFVFILFVVVARSLGQSGTLDPRVGAWIPNVIFGIVAIYLYWRAPK</sequence>
<keyword evidence="3 6" id="KW-0812">Transmembrane</keyword>
<dbReference type="EMBL" id="CP003345">
    <property type="protein sequence ID" value="AFM02516.1"/>
    <property type="molecule type" value="Genomic_DNA"/>
</dbReference>
<name>I4AEY1_BERLS</name>
<organism evidence="7 8">
    <name type="scientific">Bernardetia litoralis (strain ATCC 23117 / DSM 6794 / NBRC 15988 / NCIMB 1366 / Fx l1 / Sio-4)</name>
    <name type="common">Flexibacter litoralis</name>
    <dbReference type="NCBI Taxonomy" id="880071"/>
    <lineage>
        <taxon>Bacteria</taxon>
        <taxon>Pseudomonadati</taxon>
        <taxon>Bacteroidota</taxon>
        <taxon>Cytophagia</taxon>
        <taxon>Cytophagales</taxon>
        <taxon>Bernardetiaceae</taxon>
        <taxon>Bernardetia</taxon>
    </lineage>
</organism>
<evidence type="ECO:0000256" key="5">
    <source>
        <dbReference type="ARBA" id="ARBA00023136"/>
    </source>
</evidence>
<dbReference type="RefSeq" id="WP_014795985.1">
    <property type="nucleotide sequence ID" value="NC_018018.1"/>
</dbReference>
<evidence type="ECO:0000256" key="3">
    <source>
        <dbReference type="ARBA" id="ARBA00022692"/>
    </source>
</evidence>
<feature type="transmembrane region" description="Helical" evidence="6">
    <location>
        <begin position="97"/>
        <end position="118"/>
    </location>
</feature>
<feature type="transmembrane region" description="Helical" evidence="6">
    <location>
        <begin position="53"/>
        <end position="77"/>
    </location>
</feature>
<dbReference type="Pfam" id="PF03739">
    <property type="entry name" value="LptF_LptG"/>
    <property type="match status" value="1"/>
</dbReference>
<protein>
    <submittedName>
        <fullName evidence="7">Putative permease</fullName>
    </submittedName>
</protein>
<keyword evidence="8" id="KW-1185">Reference proteome</keyword>
<evidence type="ECO:0000313" key="8">
    <source>
        <dbReference type="Proteomes" id="UP000006054"/>
    </source>
</evidence>
<dbReference type="STRING" id="880071.Fleli_0004"/>
<evidence type="ECO:0000256" key="1">
    <source>
        <dbReference type="ARBA" id="ARBA00004651"/>
    </source>
</evidence>
<dbReference type="PATRIC" id="fig|880071.3.peg.4"/>
<feature type="transmembrane region" description="Helical" evidence="6">
    <location>
        <begin position="307"/>
        <end position="325"/>
    </location>
</feature>